<evidence type="ECO:0000313" key="6">
    <source>
        <dbReference type="EMBL" id="MBP2369746.1"/>
    </source>
</evidence>
<feature type="domain" description="AMP-dependent synthetase/ligase" evidence="4">
    <location>
        <begin position="37"/>
        <end position="396"/>
    </location>
</feature>
<accession>A0ABS4W141</accession>
<dbReference type="InterPro" id="IPR025110">
    <property type="entry name" value="AMP-bd_C"/>
</dbReference>
<evidence type="ECO:0000256" key="1">
    <source>
        <dbReference type="ARBA" id="ARBA00006432"/>
    </source>
</evidence>
<feature type="region of interest" description="Disordered" evidence="3">
    <location>
        <begin position="1"/>
        <end position="25"/>
    </location>
</feature>
<name>A0ABS4W141_9PSEU</name>
<feature type="domain" description="AMP-binding enzyme C-terminal" evidence="5">
    <location>
        <begin position="447"/>
        <end position="524"/>
    </location>
</feature>
<evidence type="ECO:0000256" key="2">
    <source>
        <dbReference type="ARBA" id="ARBA00022598"/>
    </source>
</evidence>
<reference evidence="6 7" key="1">
    <citation type="submission" date="2021-03" db="EMBL/GenBank/DDBJ databases">
        <title>Sequencing the genomes of 1000 actinobacteria strains.</title>
        <authorList>
            <person name="Klenk H.-P."/>
        </authorList>
    </citation>
    <scope>NUCLEOTIDE SEQUENCE [LARGE SCALE GENOMIC DNA]</scope>
    <source>
        <strain evidence="6 7">DSM 45256</strain>
    </source>
</reference>
<dbReference type="Proteomes" id="UP001519295">
    <property type="component" value="Unassembled WGS sequence"/>
</dbReference>
<dbReference type="InterPro" id="IPR000873">
    <property type="entry name" value="AMP-dep_synth/lig_dom"/>
</dbReference>
<dbReference type="InterPro" id="IPR042099">
    <property type="entry name" value="ANL_N_sf"/>
</dbReference>
<proteinExistence type="inferred from homology"/>
<dbReference type="PANTHER" id="PTHR43201">
    <property type="entry name" value="ACYL-COA SYNTHETASE"/>
    <property type="match status" value="1"/>
</dbReference>
<dbReference type="InterPro" id="IPR020845">
    <property type="entry name" value="AMP-binding_CS"/>
</dbReference>
<dbReference type="RefSeq" id="WP_210032212.1">
    <property type="nucleotide sequence ID" value="NZ_JAGINU010000001.1"/>
</dbReference>
<dbReference type="PROSITE" id="PS00455">
    <property type="entry name" value="AMP_BINDING"/>
    <property type="match status" value="1"/>
</dbReference>
<evidence type="ECO:0000259" key="5">
    <source>
        <dbReference type="Pfam" id="PF13193"/>
    </source>
</evidence>
<dbReference type="InterPro" id="IPR045851">
    <property type="entry name" value="AMP-bd_C_sf"/>
</dbReference>
<evidence type="ECO:0000259" key="4">
    <source>
        <dbReference type="Pfam" id="PF00501"/>
    </source>
</evidence>
<keyword evidence="7" id="KW-1185">Reference proteome</keyword>
<organism evidence="6 7">
    <name type="scientific">Pseudonocardia parietis</name>
    <dbReference type="NCBI Taxonomy" id="570936"/>
    <lineage>
        <taxon>Bacteria</taxon>
        <taxon>Bacillati</taxon>
        <taxon>Actinomycetota</taxon>
        <taxon>Actinomycetes</taxon>
        <taxon>Pseudonocardiales</taxon>
        <taxon>Pseudonocardiaceae</taxon>
        <taxon>Pseudonocardia</taxon>
    </lineage>
</organism>
<evidence type="ECO:0000256" key="3">
    <source>
        <dbReference type="SAM" id="MobiDB-lite"/>
    </source>
</evidence>
<comment type="similarity">
    <text evidence="1">Belongs to the ATP-dependent AMP-binding enzyme family.</text>
</comment>
<dbReference type="Pfam" id="PF00501">
    <property type="entry name" value="AMP-binding"/>
    <property type="match status" value="1"/>
</dbReference>
<dbReference type="Gene3D" id="3.30.300.30">
    <property type="match status" value="1"/>
</dbReference>
<dbReference type="Gene3D" id="3.40.50.12780">
    <property type="entry name" value="N-terminal domain of ligase-like"/>
    <property type="match status" value="1"/>
</dbReference>
<dbReference type="Pfam" id="PF13193">
    <property type="entry name" value="AMP-binding_C"/>
    <property type="match status" value="1"/>
</dbReference>
<protein>
    <submittedName>
        <fullName evidence="6">Acyl-CoA synthetase (AMP-forming)/AMP-acid ligase II</fullName>
    </submittedName>
</protein>
<keyword evidence="2 6" id="KW-0436">Ligase</keyword>
<dbReference type="SUPFAM" id="SSF56801">
    <property type="entry name" value="Acetyl-CoA synthetase-like"/>
    <property type="match status" value="1"/>
</dbReference>
<dbReference type="GO" id="GO:0016874">
    <property type="term" value="F:ligase activity"/>
    <property type="evidence" value="ECO:0007669"/>
    <property type="project" value="UniProtKB-KW"/>
</dbReference>
<dbReference type="EMBL" id="JAGINU010000001">
    <property type="protein sequence ID" value="MBP2369746.1"/>
    <property type="molecule type" value="Genomic_DNA"/>
</dbReference>
<sequence length="539" mass="56452">MALDVTSSLSEDPGHRPPAGSTDHPWLLRAPTIDELLRRRAELTPDAPLLLDADGAVLTCREVADGAARAASALAAEGIGAGTRVAWQLPTRISTVLVMLGLRLVGAVQAPVIPIYRQREVSAALAAVDAEFFLVPGVWQNFDYARMAAELAPGGGPAPWTLTIGHQAPQAEPAGPASDANPDDVAWVYFTSGSTGAPKGARHTDRTLLSAGLGFAGVGRLGAEPGEVGAMAFPVAHVGGIQYLIAALAGGYPLLLLEAFVPDEAVALFRRHRVTTTGGAPPFYSALLAMSRAAAGDGPLLPDLRTLKGGGAPCPPELSRAVRDELHATLAHDYGMTEVPMLAVASPLDPPDILDATDGRVLPGNRVRIVDADGKTVALHESGEVQVSGDCVCHGYTAEAESAAAFTDDGWFRTGDLGRMVGPDHIEVVGRLKDMIIRKGENIAPQEIEMLLARNPGVAEAAVIGLPDAVRGELVCAVVVPVTSGDLPELTELNEWLLGQGLMRQKLPERLEVVDSLPRTGLAKIAKAELRRRFGPPAP</sequence>
<evidence type="ECO:0000313" key="7">
    <source>
        <dbReference type="Proteomes" id="UP001519295"/>
    </source>
</evidence>
<dbReference type="PANTHER" id="PTHR43201:SF5">
    <property type="entry name" value="MEDIUM-CHAIN ACYL-COA LIGASE ACSF2, MITOCHONDRIAL"/>
    <property type="match status" value="1"/>
</dbReference>
<feature type="compositionally biased region" description="Polar residues" evidence="3">
    <location>
        <begin position="1"/>
        <end position="10"/>
    </location>
</feature>
<gene>
    <name evidence="6" type="ORF">JOF36_005442</name>
</gene>
<comment type="caution">
    <text evidence="6">The sequence shown here is derived from an EMBL/GenBank/DDBJ whole genome shotgun (WGS) entry which is preliminary data.</text>
</comment>